<evidence type="ECO:0000256" key="1">
    <source>
        <dbReference type="ARBA" id="ARBA00022448"/>
    </source>
</evidence>
<organism evidence="5 6">
    <name type="scientific">Mesorhizobium retamae</name>
    <dbReference type="NCBI Taxonomy" id="2912854"/>
    <lineage>
        <taxon>Bacteria</taxon>
        <taxon>Pseudomonadati</taxon>
        <taxon>Pseudomonadota</taxon>
        <taxon>Alphaproteobacteria</taxon>
        <taxon>Hyphomicrobiales</taxon>
        <taxon>Phyllobacteriaceae</taxon>
        <taxon>Mesorhizobium</taxon>
    </lineage>
</organism>
<dbReference type="GO" id="GO:0005524">
    <property type="term" value="F:ATP binding"/>
    <property type="evidence" value="ECO:0007669"/>
    <property type="project" value="UniProtKB-KW"/>
</dbReference>
<dbReference type="RefSeq" id="WP_239369359.1">
    <property type="nucleotide sequence ID" value="NZ_JAKREW010000030.1"/>
</dbReference>
<comment type="caution">
    <text evidence="5">The sequence shown here is derived from an EMBL/GenBank/DDBJ whole genome shotgun (WGS) entry which is preliminary data.</text>
</comment>
<feature type="domain" description="ABC transporter" evidence="4">
    <location>
        <begin position="6"/>
        <end position="247"/>
    </location>
</feature>
<dbReference type="SUPFAM" id="SSF52540">
    <property type="entry name" value="P-loop containing nucleoside triphosphate hydrolases"/>
    <property type="match status" value="1"/>
</dbReference>
<reference evidence="5 6" key="1">
    <citation type="submission" date="2022-02" db="EMBL/GenBank/DDBJ databases">
        <title>Draft genome sequence of Mezorhizobium retamae strain IRAMC:0171 isolated from Retama raetam nodules.</title>
        <authorList>
            <person name="Bengaied R."/>
            <person name="Sbissi I."/>
            <person name="Huber K."/>
            <person name="Ghodbane F."/>
            <person name="Nouioui I."/>
            <person name="Tarhouni M."/>
            <person name="Gtari M."/>
        </authorList>
    </citation>
    <scope>NUCLEOTIDE SEQUENCE [LARGE SCALE GENOMIC DNA]</scope>
    <source>
        <strain evidence="5 6">IRAMC:0171</strain>
    </source>
</reference>
<keyword evidence="3 5" id="KW-0067">ATP-binding</keyword>
<dbReference type="SMART" id="SM00382">
    <property type="entry name" value="AAA"/>
    <property type="match status" value="1"/>
</dbReference>
<dbReference type="Proteomes" id="UP001201701">
    <property type="component" value="Unassembled WGS sequence"/>
</dbReference>
<evidence type="ECO:0000313" key="6">
    <source>
        <dbReference type="Proteomes" id="UP001201701"/>
    </source>
</evidence>
<evidence type="ECO:0000256" key="2">
    <source>
        <dbReference type="ARBA" id="ARBA00022741"/>
    </source>
</evidence>
<dbReference type="InterPro" id="IPR003439">
    <property type="entry name" value="ABC_transporter-like_ATP-bd"/>
</dbReference>
<proteinExistence type="predicted"/>
<evidence type="ECO:0000259" key="4">
    <source>
        <dbReference type="PROSITE" id="PS50893"/>
    </source>
</evidence>
<name>A0ABS9QLX9_9HYPH</name>
<dbReference type="Pfam" id="PF12399">
    <property type="entry name" value="BCA_ABC_TP_C"/>
    <property type="match status" value="1"/>
</dbReference>
<evidence type="ECO:0000313" key="5">
    <source>
        <dbReference type="EMBL" id="MCG7507838.1"/>
    </source>
</evidence>
<evidence type="ECO:0000256" key="3">
    <source>
        <dbReference type="ARBA" id="ARBA00022840"/>
    </source>
</evidence>
<accession>A0ABS9QLX9</accession>
<protein>
    <submittedName>
        <fullName evidence="5">ATP-binding cassette domain-containing protein</fullName>
    </submittedName>
</protein>
<dbReference type="PROSITE" id="PS50893">
    <property type="entry name" value="ABC_TRANSPORTER_2"/>
    <property type="match status" value="1"/>
</dbReference>
<dbReference type="Gene3D" id="3.40.50.300">
    <property type="entry name" value="P-loop containing nucleotide triphosphate hydrolases"/>
    <property type="match status" value="1"/>
</dbReference>
<dbReference type="PANTHER" id="PTHR45772">
    <property type="entry name" value="CONSERVED COMPONENT OF ABC TRANSPORTER FOR NATURAL AMINO ACIDS-RELATED"/>
    <property type="match status" value="1"/>
</dbReference>
<dbReference type="Pfam" id="PF00005">
    <property type="entry name" value="ABC_tran"/>
    <property type="match status" value="1"/>
</dbReference>
<dbReference type="InterPro" id="IPR003593">
    <property type="entry name" value="AAA+_ATPase"/>
</dbReference>
<sequence>MTEPLLLVECLHKSFGGLSATDSVSLQVSHGSIHAIIGPNGAGKTTLLSQLFGQLRPDSGRIVFNGTDVTHASTSARVRLGMARSFQITSLCLNLSVLENVLLASQLRRGGWTGFWRRATASRDAVEQSETVLAQIGLLERRRDVVEQLSHGEQRQLEVAVALALDPLLLLLDEPLAGLGPDEATKMIALLKNLKGSVSMLLIEHDIEAVFSLADGITVLDFGRVIASGPADEIRGHPDVRKAYLGHEEDEHA</sequence>
<dbReference type="EMBL" id="JAKREW010000030">
    <property type="protein sequence ID" value="MCG7507838.1"/>
    <property type="molecule type" value="Genomic_DNA"/>
</dbReference>
<dbReference type="PANTHER" id="PTHR45772:SF2">
    <property type="entry name" value="ABC TRANSPORTER ATP-BINDING PROTEIN"/>
    <property type="match status" value="1"/>
</dbReference>
<keyword evidence="6" id="KW-1185">Reference proteome</keyword>
<dbReference type="InterPro" id="IPR027417">
    <property type="entry name" value="P-loop_NTPase"/>
</dbReference>
<dbReference type="InterPro" id="IPR051120">
    <property type="entry name" value="ABC_AA/LPS_Transport"/>
</dbReference>
<gene>
    <name evidence="5" type="ORF">L4923_22620</name>
</gene>
<keyword evidence="1" id="KW-0813">Transport</keyword>
<dbReference type="InterPro" id="IPR032823">
    <property type="entry name" value="BCA_ABC_TP_C"/>
</dbReference>
<keyword evidence="2" id="KW-0547">Nucleotide-binding</keyword>